<dbReference type="PANTHER" id="PTHR16027">
    <property type="entry name" value="DILUTE DOMAIN-CONTAINING PROTEIN YPR089W"/>
    <property type="match status" value="1"/>
</dbReference>
<dbReference type="EMBL" id="MRZV01000240">
    <property type="protein sequence ID" value="PIK54638.1"/>
    <property type="molecule type" value="Genomic_DNA"/>
</dbReference>
<evidence type="ECO:0000313" key="5">
    <source>
        <dbReference type="Proteomes" id="UP000230750"/>
    </source>
</evidence>
<protein>
    <recommendedName>
        <fullName evidence="3">Dilute domain-containing protein</fullName>
    </recommendedName>
</protein>
<feature type="coiled-coil region" evidence="1">
    <location>
        <begin position="45"/>
        <end position="86"/>
    </location>
</feature>
<evidence type="ECO:0000313" key="4">
    <source>
        <dbReference type="EMBL" id="PIK54638.1"/>
    </source>
</evidence>
<dbReference type="PANTHER" id="PTHR16027:SF6">
    <property type="entry name" value="DILUTE DOMAIN-CONTAINING PROTEIN"/>
    <property type="match status" value="1"/>
</dbReference>
<evidence type="ECO:0000259" key="3">
    <source>
        <dbReference type="PROSITE" id="PS51126"/>
    </source>
</evidence>
<dbReference type="STRING" id="307972.A0A2G8L311"/>
<feature type="coiled-coil region" evidence="1">
    <location>
        <begin position="309"/>
        <end position="409"/>
    </location>
</feature>
<dbReference type="Proteomes" id="UP000230750">
    <property type="component" value="Unassembled WGS sequence"/>
</dbReference>
<dbReference type="GO" id="GO:0051020">
    <property type="term" value="F:GTPase binding"/>
    <property type="evidence" value="ECO:0007669"/>
    <property type="project" value="TreeGrafter"/>
</dbReference>
<dbReference type="AlphaFoldDB" id="A0A2G8L311"/>
<feature type="domain" description="Dilute" evidence="3">
    <location>
        <begin position="514"/>
        <end position="781"/>
    </location>
</feature>
<dbReference type="SMART" id="SM01132">
    <property type="entry name" value="DIL"/>
    <property type="match status" value="1"/>
</dbReference>
<dbReference type="InterPro" id="IPR002710">
    <property type="entry name" value="Dilute_dom"/>
</dbReference>
<feature type="region of interest" description="Disordered" evidence="2">
    <location>
        <begin position="424"/>
        <end position="445"/>
    </location>
</feature>
<dbReference type="OrthoDB" id="6108017at2759"/>
<accession>A0A2G8L311</accession>
<name>A0A2G8L311_STIJA</name>
<keyword evidence="1" id="KW-0175">Coiled coil</keyword>
<comment type="caution">
    <text evidence="4">The sequence shown here is derived from an EMBL/GenBank/DDBJ whole genome shotgun (WGS) entry which is preliminary data.</text>
</comment>
<organism evidence="4 5">
    <name type="scientific">Stichopus japonicus</name>
    <name type="common">Sea cucumber</name>
    <dbReference type="NCBI Taxonomy" id="307972"/>
    <lineage>
        <taxon>Eukaryota</taxon>
        <taxon>Metazoa</taxon>
        <taxon>Echinodermata</taxon>
        <taxon>Eleutherozoa</taxon>
        <taxon>Echinozoa</taxon>
        <taxon>Holothuroidea</taxon>
        <taxon>Aspidochirotacea</taxon>
        <taxon>Aspidochirotida</taxon>
        <taxon>Stichopodidae</taxon>
        <taxon>Apostichopus</taxon>
    </lineage>
</organism>
<sequence length="829" mass="95523">MCKSCSAATRRKFQAGRRLEGEGEPIEGIREDIEARIVSERETTEKRLLADIDQERAQHQKLLQDYNRLEQRHENIKEDMLALQNTSITYNGHRPVAAPRHSRNDSNEGSESGYGTLPKSDNENIDSENEEQGDLRSGIDMGLLIKLQQKVRDLEKEKKHLQLNLDKREMDGRTKVDIMENELGNVSLEMKSLKETNDRHKRDLHDLHQSLSAGKSDDHPMKILTQQVSVLGEENEKHRQEIVRLKTNLTNSQRRWDLQDSDTNDASTNTDKDLLMSDDELTSVHGNGDLTVAYKSLKMTNQTPEPSDIQLLREKNGILEKEILAVKKNHEHEKQELKGQINELKKDNGRQQNIIGKNLKVTPEAKMNQALQEEITRMTNENMDYAEQNEYLEKQVRKLKKQLKAAHKRLTVLAAADPSILSGVASENRDKPTQSEVPSSMDAQVKSKSRNEVMGMIEYKPEDEQRLVKAVIIDLQPKNIDDRVLPGLPAYLLFMSIRFADYINDDVKVKSLLSAVVNSVKKTVKKHFEDVEYVSFWLTNTIRLLHNLKQYSGEENFSSQNNKIQNNHCLRNFDLSEYRLVMNDLGVHIYQMLVRIIENKLQPMILPAMLESDMAGLAPTKSRSDGESRNISIDSLIKQLSTYLTTMNRHGMDPEVIRQVIKQSFYLITASTINNILLRKDMCHWSKGVQIRYNLSEMEEWLRSHRLYDRNMEHTLEPLVQVAQLLQVKKRTDDDVKLICDTCSELTTTQIVKILHLYTPDEYEKRTEIAFIRKVNNKLAGRGEMKKEAQLLIDAKHTFPVTFPYNPTSINLNEIDIPESFGLNFVKKI</sequence>
<dbReference type="Pfam" id="PF25966">
    <property type="entry name" value="Myo5a"/>
    <property type="match status" value="1"/>
</dbReference>
<feature type="compositionally biased region" description="Acidic residues" evidence="2">
    <location>
        <begin position="123"/>
        <end position="132"/>
    </location>
</feature>
<proteinExistence type="predicted"/>
<dbReference type="CDD" id="cd15470">
    <property type="entry name" value="Myo5_CBD"/>
    <property type="match status" value="1"/>
</dbReference>
<dbReference type="InterPro" id="IPR058662">
    <property type="entry name" value="Myo5a/b_dom"/>
</dbReference>
<dbReference type="PROSITE" id="PS51126">
    <property type="entry name" value="DILUTE"/>
    <property type="match status" value="1"/>
</dbReference>
<keyword evidence="5" id="KW-1185">Reference proteome</keyword>
<feature type="region of interest" description="Disordered" evidence="2">
    <location>
        <begin position="92"/>
        <end position="136"/>
    </location>
</feature>
<dbReference type="Pfam" id="PF01843">
    <property type="entry name" value="DIL"/>
    <property type="match status" value="1"/>
</dbReference>
<dbReference type="InterPro" id="IPR052072">
    <property type="entry name" value="Vascular_dev_regulator"/>
</dbReference>
<reference evidence="4 5" key="1">
    <citation type="journal article" date="2017" name="PLoS Biol.">
        <title>The sea cucumber genome provides insights into morphological evolution and visceral regeneration.</title>
        <authorList>
            <person name="Zhang X."/>
            <person name="Sun L."/>
            <person name="Yuan J."/>
            <person name="Sun Y."/>
            <person name="Gao Y."/>
            <person name="Zhang L."/>
            <person name="Li S."/>
            <person name="Dai H."/>
            <person name="Hamel J.F."/>
            <person name="Liu C."/>
            <person name="Yu Y."/>
            <person name="Liu S."/>
            <person name="Lin W."/>
            <person name="Guo K."/>
            <person name="Jin S."/>
            <person name="Xu P."/>
            <person name="Storey K.B."/>
            <person name="Huan P."/>
            <person name="Zhang T."/>
            <person name="Zhou Y."/>
            <person name="Zhang J."/>
            <person name="Lin C."/>
            <person name="Li X."/>
            <person name="Xing L."/>
            <person name="Huo D."/>
            <person name="Sun M."/>
            <person name="Wang L."/>
            <person name="Mercier A."/>
            <person name="Li F."/>
            <person name="Yang H."/>
            <person name="Xiang J."/>
        </authorList>
    </citation>
    <scope>NUCLEOTIDE SEQUENCE [LARGE SCALE GENOMIC DNA]</scope>
    <source>
        <strain evidence="4">Shaxun</strain>
        <tissue evidence="4">Muscle</tissue>
    </source>
</reference>
<evidence type="ECO:0000256" key="1">
    <source>
        <dbReference type="SAM" id="Coils"/>
    </source>
</evidence>
<feature type="coiled-coil region" evidence="1">
    <location>
        <begin position="144"/>
        <end position="255"/>
    </location>
</feature>
<gene>
    <name evidence="4" type="ORF">BSL78_08456</name>
</gene>
<evidence type="ECO:0000256" key="2">
    <source>
        <dbReference type="SAM" id="MobiDB-lite"/>
    </source>
</evidence>